<keyword evidence="2" id="KW-1185">Reference proteome</keyword>
<accession>A0A0E1RWU4</accession>
<dbReference type="GeneID" id="4560674"/>
<name>A0A0E1RWU4_COCIM</name>
<dbReference type="KEGG" id="cim:CIMG_08268"/>
<evidence type="ECO:0000313" key="2">
    <source>
        <dbReference type="Proteomes" id="UP000001261"/>
    </source>
</evidence>
<gene>
    <name evidence="1" type="ORF">CIMG_08268</name>
</gene>
<organism evidence="1 2">
    <name type="scientific">Coccidioides immitis (strain RS)</name>
    <name type="common">Valley fever fungus</name>
    <dbReference type="NCBI Taxonomy" id="246410"/>
    <lineage>
        <taxon>Eukaryota</taxon>
        <taxon>Fungi</taxon>
        <taxon>Dikarya</taxon>
        <taxon>Ascomycota</taxon>
        <taxon>Pezizomycotina</taxon>
        <taxon>Eurotiomycetes</taxon>
        <taxon>Eurotiomycetidae</taxon>
        <taxon>Onygenales</taxon>
        <taxon>Onygenaceae</taxon>
        <taxon>Coccidioides</taxon>
    </lineage>
</organism>
<sequence length="129" mass="14715">MKLLEETLLWQKSSQDDFLKNQLITEIQTAVQPSSCLELLLFQPFTYLCVPKGPRPKRKHIQERASTSTSALVDFSQVHPSFKMLAFRPAMWANSTLRAVPFSTGRLKQGVVIAATYLKQQEWSCQNLT</sequence>
<dbReference type="RefSeq" id="XP_001241105.2">
    <property type="nucleotide sequence ID" value="XM_001241104.2"/>
</dbReference>
<evidence type="ECO:0000313" key="1">
    <source>
        <dbReference type="EMBL" id="EAS29522.2"/>
    </source>
</evidence>
<dbReference type="Proteomes" id="UP000001261">
    <property type="component" value="Unassembled WGS sequence"/>
</dbReference>
<reference evidence="2" key="1">
    <citation type="journal article" date="2009" name="Genome Res.">
        <title>Comparative genomic analyses of the human fungal pathogens Coccidioides and their relatives.</title>
        <authorList>
            <person name="Sharpton T.J."/>
            <person name="Stajich J.E."/>
            <person name="Rounsley S.D."/>
            <person name="Gardner M.J."/>
            <person name="Wortman J.R."/>
            <person name="Jordar V.S."/>
            <person name="Maiti R."/>
            <person name="Kodira C.D."/>
            <person name="Neafsey D.E."/>
            <person name="Zeng Q."/>
            <person name="Hung C.-Y."/>
            <person name="McMahan C."/>
            <person name="Muszewska A."/>
            <person name="Grynberg M."/>
            <person name="Mandel M.A."/>
            <person name="Kellner E.M."/>
            <person name="Barker B.M."/>
            <person name="Galgiani J.N."/>
            <person name="Orbach M.J."/>
            <person name="Kirkland T.N."/>
            <person name="Cole G.T."/>
            <person name="Henn M.R."/>
            <person name="Birren B.W."/>
            <person name="Taylor J.W."/>
        </authorList>
    </citation>
    <scope>NUCLEOTIDE SEQUENCE [LARGE SCALE GENOMIC DNA]</scope>
    <source>
        <strain evidence="2">RS</strain>
    </source>
</reference>
<protein>
    <submittedName>
        <fullName evidence="1">Uncharacterized protein</fullName>
    </submittedName>
</protein>
<proteinExistence type="predicted"/>
<dbReference type="VEuPathDB" id="FungiDB:CIMG_08268"/>
<dbReference type="AlphaFoldDB" id="A0A0E1RWU4"/>
<dbReference type="EMBL" id="GG704913">
    <property type="protein sequence ID" value="EAS29522.2"/>
    <property type="molecule type" value="Genomic_DNA"/>
</dbReference>
<dbReference type="InParanoid" id="A0A0E1RWU4"/>
<reference evidence="2" key="2">
    <citation type="journal article" date="2010" name="Genome Res.">
        <title>Population genomic sequencing of Coccidioides fungi reveals recent hybridization and transposon control.</title>
        <authorList>
            <person name="Neafsey D.E."/>
            <person name="Barker B.M."/>
            <person name="Sharpton T.J."/>
            <person name="Stajich J.E."/>
            <person name="Park D.J."/>
            <person name="Whiston E."/>
            <person name="Hung C.-Y."/>
            <person name="McMahan C."/>
            <person name="White J."/>
            <person name="Sykes S."/>
            <person name="Heiman D."/>
            <person name="Young S."/>
            <person name="Zeng Q."/>
            <person name="Abouelleil A."/>
            <person name="Aftuck L."/>
            <person name="Bessette D."/>
            <person name="Brown A."/>
            <person name="FitzGerald M."/>
            <person name="Lui A."/>
            <person name="Macdonald J.P."/>
            <person name="Priest M."/>
            <person name="Orbach M.J."/>
            <person name="Galgiani J.N."/>
            <person name="Kirkland T.N."/>
            <person name="Cole G.T."/>
            <person name="Birren B.W."/>
            <person name="Henn M.R."/>
            <person name="Taylor J.W."/>
            <person name="Rounsley S.D."/>
        </authorList>
    </citation>
    <scope>GENOME REANNOTATION</scope>
    <source>
        <strain evidence="2">RS</strain>
    </source>
</reference>